<gene>
    <name evidence="14" type="ORF">H5410_012701</name>
</gene>
<dbReference type="Proteomes" id="UP000824120">
    <property type="component" value="Chromosome 2"/>
</dbReference>
<comment type="subcellular location">
    <subcellularLocation>
        <location evidence="1">Secreted</location>
        <location evidence="1">Cell wall</location>
    </subcellularLocation>
</comment>
<keyword evidence="4" id="KW-0134">Cell wall</keyword>
<comment type="caution">
    <text evidence="14">The sequence shown here is derived from an EMBL/GenBank/DDBJ whole genome shotgun (WGS) entry which is preliminary data.</text>
</comment>
<protein>
    <recommendedName>
        <fullName evidence="3">endo-polygalacturonase</fullName>
        <ecNumber evidence="3">3.2.1.15</ecNumber>
    </recommendedName>
    <alternativeName>
        <fullName evidence="11">Pectinase</fullName>
    </alternativeName>
</protein>
<dbReference type="FunFam" id="2.160.20.10:FF:000028">
    <property type="entry name" value="Polygalacturonase QRT2"/>
    <property type="match status" value="1"/>
</dbReference>
<dbReference type="SUPFAM" id="SSF51126">
    <property type="entry name" value="Pectin lyase-like"/>
    <property type="match status" value="1"/>
</dbReference>
<evidence type="ECO:0000256" key="1">
    <source>
        <dbReference type="ARBA" id="ARBA00004191"/>
    </source>
</evidence>
<keyword evidence="8 12" id="KW-0326">Glycosidase</keyword>
<reference evidence="14 15" key="1">
    <citation type="submission" date="2020-09" db="EMBL/GenBank/DDBJ databases">
        <title>De no assembly of potato wild relative species, Solanum commersonii.</title>
        <authorList>
            <person name="Cho K."/>
        </authorList>
    </citation>
    <scope>NUCLEOTIDE SEQUENCE [LARGE SCALE GENOMIC DNA]</scope>
    <source>
        <strain evidence="14">LZ3.2</strain>
        <tissue evidence="14">Leaf</tissue>
    </source>
</reference>
<keyword evidence="6 13" id="KW-0732">Signal</keyword>
<keyword evidence="15" id="KW-1185">Reference proteome</keyword>
<dbReference type="SMART" id="SM00710">
    <property type="entry name" value="PbH1"/>
    <property type="match status" value="5"/>
</dbReference>
<proteinExistence type="inferred from homology"/>
<feature type="chain" id="PRO_5039935774" description="endo-polygalacturonase" evidence="13">
    <location>
        <begin position="23"/>
        <end position="432"/>
    </location>
</feature>
<evidence type="ECO:0000313" key="14">
    <source>
        <dbReference type="EMBL" id="KAG5627483.1"/>
    </source>
</evidence>
<dbReference type="Gene3D" id="2.160.20.10">
    <property type="entry name" value="Single-stranded right-handed beta-helix, Pectin lyase-like"/>
    <property type="match status" value="1"/>
</dbReference>
<dbReference type="EC" id="3.2.1.15" evidence="3"/>
<dbReference type="EMBL" id="JACXVP010000002">
    <property type="protein sequence ID" value="KAG5627483.1"/>
    <property type="molecule type" value="Genomic_DNA"/>
</dbReference>
<dbReference type="InterPro" id="IPR006626">
    <property type="entry name" value="PbH1"/>
</dbReference>
<keyword evidence="5" id="KW-0964">Secreted</keyword>
<dbReference type="PROSITE" id="PS51257">
    <property type="entry name" value="PROKAR_LIPOPROTEIN"/>
    <property type="match status" value="1"/>
</dbReference>
<accession>A0A9J6AT52</accession>
<dbReference type="PANTHER" id="PTHR31375">
    <property type="match status" value="1"/>
</dbReference>
<evidence type="ECO:0000256" key="5">
    <source>
        <dbReference type="ARBA" id="ARBA00022525"/>
    </source>
</evidence>
<dbReference type="GO" id="GO:0009830">
    <property type="term" value="P:cell wall modification involved in abscission"/>
    <property type="evidence" value="ECO:0007669"/>
    <property type="project" value="UniProtKB-ARBA"/>
</dbReference>
<dbReference type="InterPro" id="IPR012334">
    <property type="entry name" value="Pectin_lyas_fold"/>
</dbReference>
<evidence type="ECO:0000256" key="8">
    <source>
        <dbReference type="ARBA" id="ARBA00023295"/>
    </source>
</evidence>
<evidence type="ECO:0000256" key="11">
    <source>
        <dbReference type="ARBA" id="ARBA00083621"/>
    </source>
</evidence>
<evidence type="ECO:0000256" key="3">
    <source>
        <dbReference type="ARBA" id="ARBA00012736"/>
    </source>
</evidence>
<comment type="catalytic activity">
    <reaction evidence="10">
        <text>(1,4-alpha-D-galacturonosyl)n+m + H2O = (1,4-alpha-D-galacturonosyl)n + (1,4-alpha-D-galacturonosyl)m.</text>
        <dbReference type="EC" id="3.2.1.15"/>
    </reaction>
</comment>
<dbReference type="GO" id="GO:0005975">
    <property type="term" value="P:carbohydrate metabolic process"/>
    <property type="evidence" value="ECO:0007669"/>
    <property type="project" value="InterPro"/>
</dbReference>
<dbReference type="GO" id="GO:0009901">
    <property type="term" value="P:anther dehiscence"/>
    <property type="evidence" value="ECO:0007669"/>
    <property type="project" value="UniProtKB-ARBA"/>
</dbReference>
<dbReference type="GO" id="GO:0010047">
    <property type="term" value="P:fruit dehiscence"/>
    <property type="evidence" value="ECO:0007669"/>
    <property type="project" value="UniProtKB-ARBA"/>
</dbReference>
<dbReference type="AlphaFoldDB" id="A0A9J6AT52"/>
<dbReference type="InterPro" id="IPR011050">
    <property type="entry name" value="Pectin_lyase_fold/virulence"/>
</dbReference>
<comment type="similarity">
    <text evidence="2 12">Belongs to the glycosyl hydrolase 28 family.</text>
</comment>
<name>A0A9J6AT52_SOLCO</name>
<keyword evidence="9" id="KW-0961">Cell wall biogenesis/degradation</keyword>
<evidence type="ECO:0000256" key="13">
    <source>
        <dbReference type="SAM" id="SignalP"/>
    </source>
</evidence>
<evidence type="ECO:0000256" key="12">
    <source>
        <dbReference type="RuleBase" id="RU361169"/>
    </source>
</evidence>
<evidence type="ECO:0000256" key="10">
    <source>
        <dbReference type="ARBA" id="ARBA00034074"/>
    </source>
</evidence>
<dbReference type="GO" id="GO:0004650">
    <property type="term" value="F:polygalacturonase activity"/>
    <property type="evidence" value="ECO:0007669"/>
    <property type="project" value="UniProtKB-EC"/>
</dbReference>
<feature type="signal peptide" evidence="13">
    <location>
        <begin position="1"/>
        <end position="22"/>
    </location>
</feature>
<sequence>MLFRILFIVLLATSLFSTSCNGKKKIGKPIKHGHNAPKNGHVKKRTQAIIDIQSFGAKGDGLSDDTEAFIKAWKKTCKTENGVLLIPRHKIYYIGPIKFHGPCKKGLRMMINGELRASKDISDYKEDKRHWLLFQNMENFIVEGVGSIDGNGQVWWKSSCKVDKTIPCNTQTLTVPTAMSFYNCTNLKVRNLEFKNPQKMHLTITKSELVEVSRLKITAPSDSPNTDGIHVSGTKDIDIHHSYIETGDDCISIVNGSTNVRARYIHCGPGHGISIGSLGKNKEEDVVSNIYVHDATLRGTTNGLRIKSWQGGRGYAKDILFQNIQMVNVTNPIIIDQFYCDQDKPCKEQKEAVHVSNIMFKNIKGTSSTQTAIKLKCSKTVPCKGIQMENVNIRHEGGLTVKALCTNVKYTTKGVLFPKCPSEPHPLAFLWN</sequence>
<dbReference type="OrthoDB" id="187139at2759"/>
<evidence type="ECO:0000256" key="6">
    <source>
        <dbReference type="ARBA" id="ARBA00022729"/>
    </source>
</evidence>
<evidence type="ECO:0000256" key="4">
    <source>
        <dbReference type="ARBA" id="ARBA00022512"/>
    </source>
</evidence>
<evidence type="ECO:0000256" key="7">
    <source>
        <dbReference type="ARBA" id="ARBA00022801"/>
    </source>
</evidence>
<evidence type="ECO:0000256" key="9">
    <source>
        <dbReference type="ARBA" id="ARBA00023316"/>
    </source>
</evidence>
<evidence type="ECO:0000256" key="2">
    <source>
        <dbReference type="ARBA" id="ARBA00008834"/>
    </source>
</evidence>
<dbReference type="InterPro" id="IPR000743">
    <property type="entry name" value="Glyco_hydro_28"/>
</dbReference>
<organism evidence="14 15">
    <name type="scientific">Solanum commersonii</name>
    <name type="common">Commerson's wild potato</name>
    <name type="synonym">Commerson's nightshade</name>
    <dbReference type="NCBI Taxonomy" id="4109"/>
    <lineage>
        <taxon>Eukaryota</taxon>
        <taxon>Viridiplantae</taxon>
        <taxon>Streptophyta</taxon>
        <taxon>Embryophyta</taxon>
        <taxon>Tracheophyta</taxon>
        <taxon>Spermatophyta</taxon>
        <taxon>Magnoliopsida</taxon>
        <taxon>eudicotyledons</taxon>
        <taxon>Gunneridae</taxon>
        <taxon>Pentapetalae</taxon>
        <taxon>asterids</taxon>
        <taxon>lamiids</taxon>
        <taxon>Solanales</taxon>
        <taxon>Solanaceae</taxon>
        <taxon>Solanoideae</taxon>
        <taxon>Solaneae</taxon>
        <taxon>Solanum</taxon>
    </lineage>
</organism>
<dbReference type="Pfam" id="PF00295">
    <property type="entry name" value="Glyco_hydro_28"/>
    <property type="match status" value="1"/>
</dbReference>
<evidence type="ECO:0000313" key="15">
    <source>
        <dbReference type="Proteomes" id="UP000824120"/>
    </source>
</evidence>
<keyword evidence="7 12" id="KW-0378">Hydrolase</keyword>